<dbReference type="AlphaFoldDB" id="A0A7M7PG18"/>
<feature type="region of interest" description="Disordered" evidence="1">
    <location>
        <begin position="1"/>
        <end position="53"/>
    </location>
</feature>
<reference evidence="2" key="2">
    <citation type="submission" date="2021-01" db="UniProtKB">
        <authorList>
            <consortium name="EnsemblMetazoa"/>
        </authorList>
    </citation>
    <scope>IDENTIFICATION</scope>
</reference>
<dbReference type="EnsemblMetazoa" id="XM_030995327">
    <property type="protein sequence ID" value="XP_030851187"/>
    <property type="gene ID" value="LOC115918946"/>
</dbReference>
<evidence type="ECO:0000256" key="1">
    <source>
        <dbReference type="SAM" id="MobiDB-lite"/>
    </source>
</evidence>
<dbReference type="KEGG" id="spu:115918946"/>
<dbReference type="InParanoid" id="A0A7M7PG18"/>
<dbReference type="GeneID" id="115918946"/>
<dbReference type="Pfam" id="PF15160">
    <property type="entry name" value="SASRP1"/>
    <property type="match status" value="1"/>
</dbReference>
<feature type="compositionally biased region" description="Basic and acidic residues" evidence="1">
    <location>
        <begin position="11"/>
        <end position="39"/>
    </location>
</feature>
<dbReference type="InterPro" id="IPR029165">
    <property type="entry name" value="SASRP1"/>
</dbReference>
<organism evidence="2 3">
    <name type="scientific">Strongylocentrotus purpuratus</name>
    <name type="common">Purple sea urchin</name>
    <dbReference type="NCBI Taxonomy" id="7668"/>
    <lineage>
        <taxon>Eukaryota</taxon>
        <taxon>Metazoa</taxon>
        <taxon>Echinodermata</taxon>
        <taxon>Eleutherozoa</taxon>
        <taxon>Echinozoa</taxon>
        <taxon>Echinoidea</taxon>
        <taxon>Euechinoidea</taxon>
        <taxon>Echinacea</taxon>
        <taxon>Camarodonta</taxon>
        <taxon>Echinidea</taxon>
        <taxon>Strongylocentrotidae</taxon>
        <taxon>Strongylocentrotus</taxon>
    </lineage>
</organism>
<evidence type="ECO:0000313" key="3">
    <source>
        <dbReference type="Proteomes" id="UP000007110"/>
    </source>
</evidence>
<dbReference type="OrthoDB" id="186791at2759"/>
<proteinExistence type="predicted"/>
<protein>
    <submittedName>
        <fullName evidence="2">Uncharacterized protein</fullName>
    </submittedName>
</protein>
<accession>A0A7M7PG18</accession>
<dbReference type="RefSeq" id="XP_030851187.1">
    <property type="nucleotide sequence ID" value="XM_030995327.1"/>
</dbReference>
<sequence>MAVHVTTEIGRVGRKERERRHYNERRGYEEEEARGRRYLDPGYGDQPEWNPHATRKDVKYTDHGLDWSSRARFIPPPKAYTGEYPEEVTLPKLRCFPHKNSSVTSRAEWTAYPEGFHIGRRSKFVKKEELKHIASTTSKAEITHSMMLGKNRKLTSVWERRGEFPAASGGDKSYQAPEYSSNFHHFGSTRPVVTFGGTIKLRPDTFVPLQELPTEYCEPFNSKERRRKYTTEVDSVMNLNNWKPAPQLVALSF</sequence>
<evidence type="ECO:0000313" key="2">
    <source>
        <dbReference type="EnsemblMetazoa" id="XP_030851187"/>
    </source>
</evidence>
<keyword evidence="3" id="KW-1185">Reference proteome</keyword>
<dbReference type="PANTHER" id="PTHR35845:SF1">
    <property type="entry name" value="SPERMATOGENESIS-ASSOCIATED SERINE-RICH PROTEIN 1"/>
    <property type="match status" value="1"/>
</dbReference>
<dbReference type="FunCoup" id="A0A7M7PG18">
    <property type="interactions" value="2"/>
</dbReference>
<dbReference type="PANTHER" id="PTHR35845">
    <property type="entry name" value="SPERMATOGENESIS-ASSOCIATED SERINE-RICH PROTEIN 1"/>
    <property type="match status" value="1"/>
</dbReference>
<name>A0A7M7PG18_STRPU</name>
<reference evidence="3" key="1">
    <citation type="submission" date="2015-02" db="EMBL/GenBank/DDBJ databases">
        <title>Genome sequencing for Strongylocentrotus purpuratus.</title>
        <authorList>
            <person name="Murali S."/>
            <person name="Liu Y."/>
            <person name="Vee V."/>
            <person name="English A."/>
            <person name="Wang M."/>
            <person name="Skinner E."/>
            <person name="Han Y."/>
            <person name="Muzny D.M."/>
            <person name="Worley K.C."/>
            <person name="Gibbs R.A."/>
        </authorList>
    </citation>
    <scope>NUCLEOTIDE SEQUENCE</scope>
</reference>
<dbReference type="OMA" id="MRPYPFT"/>
<dbReference type="Proteomes" id="UP000007110">
    <property type="component" value="Unassembled WGS sequence"/>
</dbReference>